<reference evidence="8" key="1">
    <citation type="journal article" date="2019" name="Int. J. Syst. Evol. Microbiol.">
        <title>The Global Catalogue of Microorganisms (GCM) 10K type strain sequencing project: providing services to taxonomists for standard genome sequencing and annotation.</title>
        <authorList>
            <consortium name="The Broad Institute Genomics Platform"/>
            <consortium name="The Broad Institute Genome Sequencing Center for Infectious Disease"/>
            <person name="Wu L."/>
            <person name="Ma J."/>
        </authorList>
    </citation>
    <scope>NUCLEOTIDE SEQUENCE [LARGE SCALE GENOMIC DNA]</scope>
    <source>
        <strain evidence="8">CCUG 54329</strain>
    </source>
</reference>
<gene>
    <name evidence="7" type="ORF">ACFQ24_02620</name>
</gene>
<keyword evidence="2" id="KW-0805">Transcription regulation</keyword>
<sequence>MRLLVEQVSNIRLWPSPREDIGATMSQGRSEDRLCDPLTHTDSGNEGFRFPDFYRKEKPRLMRFFTRQLGNQADADELAQETFTCFVRTAPVHALASPHAYLTRIATNLLRNFVARGSTRLSRRSTLIGDGPDLVSPSDTHRETQARQDLARWKLILDQLKPQTLDIFLRNRVDGQTYVEIAEELGVPLWVVQKQMLKAIKHVVAHREANDD</sequence>
<dbReference type="SUPFAM" id="SSF88946">
    <property type="entry name" value="Sigma2 domain of RNA polymerase sigma factors"/>
    <property type="match status" value="1"/>
</dbReference>
<dbReference type="SUPFAM" id="SSF88659">
    <property type="entry name" value="Sigma3 and sigma4 domains of RNA polymerase sigma factors"/>
    <property type="match status" value="1"/>
</dbReference>
<organism evidence="7 8">
    <name type="scientific">Sphingobium olei</name>
    <dbReference type="NCBI Taxonomy" id="420955"/>
    <lineage>
        <taxon>Bacteria</taxon>
        <taxon>Pseudomonadati</taxon>
        <taxon>Pseudomonadota</taxon>
        <taxon>Alphaproteobacteria</taxon>
        <taxon>Sphingomonadales</taxon>
        <taxon>Sphingomonadaceae</taxon>
        <taxon>Sphingobium</taxon>
    </lineage>
</organism>
<dbReference type="Pfam" id="PF08281">
    <property type="entry name" value="Sigma70_r4_2"/>
    <property type="match status" value="1"/>
</dbReference>
<dbReference type="InterPro" id="IPR039425">
    <property type="entry name" value="RNA_pol_sigma-70-like"/>
</dbReference>
<evidence type="ECO:0000256" key="2">
    <source>
        <dbReference type="ARBA" id="ARBA00023015"/>
    </source>
</evidence>
<keyword evidence="8" id="KW-1185">Reference proteome</keyword>
<dbReference type="Proteomes" id="UP001597203">
    <property type="component" value="Unassembled WGS sequence"/>
</dbReference>
<dbReference type="PANTHER" id="PTHR43133:SF63">
    <property type="entry name" value="RNA POLYMERASE SIGMA FACTOR FECI-RELATED"/>
    <property type="match status" value="1"/>
</dbReference>
<dbReference type="InterPro" id="IPR036388">
    <property type="entry name" value="WH-like_DNA-bd_sf"/>
</dbReference>
<evidence type="ECO:0000259" key="5">
    <source>
        <dbReference type="Pfam" id="PF04542"/>
    </source>
</evidence>
<name>A0ABW3NWY6_9SPHN</name>
<dbReference type="Pfam" id="PF04542">
    <property type="entry name" value="Sigma70_r2"/>
    <property type="match status" value="1"/>
</dbReference>
<keyword evidence="3" id="KW-0731">Sigma factor</keyword>
<feature type="domain" description="RNA polymerase sigma factor 70 region 4 type 2" evidence="6">
    <location>
        <begin position="155"/>
        <end position="202"/>
    </location>
</feature>
<accession>A0ABW3NWY6</accession>
<dbReference type="NCBIfam" id="TIGR02937">
    <property type="entry name" value="sigma70-ECF"/>
    <property type="match status" value="1"/>
</dbReference>
<dbReference type="InterPro" id="IPR007627">
    <property type="entry name" value="RNA_pol_sigma70_r2"/>
</dbReference>
<evidence type="ECO:0000313" key="8">
    <source>
        <dbReference type="Proteomes" id="UP001597203"/>
    </source>
</evidence>
<dbReference type="InterPro" id="IPR013325">
    <property type="entry name" value="RNA_pol_sigma_r2"/>
</dbReference>
<dbReference type="Gene3D" id="1.10.1740.10">
    <property type="match status" value="1"/>
</dbReference>
<evidence type="ECO:0000256" key="3">
    <source>
        <dbReference type="ARBA" id="ARBA00023082"/>
    </source>
</evidence>
<evidence type="ECO:0000313" key="7">
    <source>
        <dbReference type="EMBL" id="MFD1103808.1"/>
    </source>
</evidence>
<feature type="domain" description="RNA polymerase sigma-70 region 2" evidence="5">
    <location>
        <begin position="53"/>
        <end position="116"/>
    </location>
</feature>
<proteinExistence type="inferred from homology"/>
<protein>
    <submittedName>
        <fullName evidence="7">RNA polymerase sigma factor</fullName>
    </submittedName>
</protein>
<comment type="caution">
    <text evidence="7">The sequence shown here is derived from an EMBL/GenBank/DDBJ whole genome shotgun (WGS) entry which is preliminary data.</text>
</comment>
<dbReference type="RefSeq" id="WP_380908899.1">
    <property type="nucleotide sequence ID" value="NZ_JBHTLS010000009.1"/>
</dbReference>
<evidence type="ECO:0000256" key="1">
    <source>
        <dbReference type="ARBA" id="ARBA00010641"/>
    </source>
</evidence>
<dbReference type="Gene3D" id="1.10.10.10">
    <property type="entry name" value="Winged helix-like DNA-binding domain superfamily/Winged helix DNA-binding domain"/>
    <property type="match status" value="1"/>
</dbReference>
<dbReference type="InterPro" id="IPR013249">
    <property type="entry name" value="RNA_pol_sigma70_r4_t2"/>
</dbReference>
<evidence type="ECO:0000256" key="4">
    <source>
        <dbReference type="ARBA" id="ARBA00023163"/>
    </source>
</evidence>
<dbReference type="InterPro" id="IPR013324">
    <property type="entry name" value="RNA_pol_sigma_r3/r4-like"/>
</dbReference>
<evidence type="ECO:0000259" key="6">
    <source>
        <dbReference type="Pfam" id="PF08281"/>
    </source>
</evidence>
<dbReference type="EMBL" id="JBHTLS010000009">
    <property type="protein sequence ID" value="MFD1103808.1"/>
    <property type="molecule type" value="Genomic_DNA"/>
</dbReference>
<comment type="similarity">
    <text evidence="1">Belongs to the sigma-70 factor family. ECF subfamily.</text>
</comment>
<dbReference type="PANTHER" id="PTHR43133">
    <property type="entry name" value="RNA POLYMERASE ECF-TYPE SIGMA FACTO"/>
    <property type="match status" value="1"/>
</dbReference>
<keyword evidence="4" id="KW-0804">Transcription</keyword>
<dbReference type="InterPro" id="IPR014284">
    <property type="entry name" value="RNA_pol_sigma-70_dom"/>
</dbReference>